<comment type="similarity">
    <text evidence="1">Belongs to the enoyl-CoA hydratase/isomerase family.</text>
</comment>
<dbReference type="PANTHER" id="PTHR43684">
    <property type="match status" value="1"/>
</dbReference>
<dbReference type="Gene3D" id="1.10.12.10">
    <property type="entry name" value="Lyase 2-enoyl-coa Hydratase, Chain A, domain 2"/>
    <property type="match status" value="1"/>
</dbReference>
<reference evidence="2 3" key="1">
    <citation type="journal article" date="2014" name="Nat. Commun.">
        <title>Multiple recent horizontal transfers of a large genomic region in cheese making fungi.</title>
        <authorList>
            <person name="Cheeseman K."/>
            <person name="Ropars J."/>
            <person name="Renault P."/>
            <person name="Dupont J."/>
            <person name="Gouzy J."/>
            <person name="Branca A."/>
            <person name="Abraham A.L."/>
            <person name="Ceppi M."/>
            <person name="Conseiller E."/>
            <person name="Debuchy R."/>
            <person name="Malagnac F."/>
            <person name="Goarin A."/>
            <person name="Silar P."/>
            <person name="Lacoste S."/>
            <person name="Sallet E."/>
            <person name="Bensimon A."/>
            <person name="Giraud T."/>
            <person name="Brygoo Y."/>
        </authorList>
    </citation>
    <scope>NUCLEOTIDE SEQUENCE [LARGE SCALE GENOMIC DNA]</scope>
    <source>
        <strain evidence="3">FM 013</strain>
    </source>
</reference>
<dbReference type="Pfam" id="PF00378">
    <property type="entry name" value="ECH_1"/>
    <property type="match status" value="1"/>
</dbReference>
<dbReference type="InterPro" id="IPR029045">
    <property type="entry name" value="ClpP/crotonase-like_dom_sf"/>
</dbReference>
<dbReference type="Gene3D" id="3.90.226.10">
    <property type="entry name" value="2-enoyl-CoA Hydratase, Chain A, domain 1"/>
    <property type="match status" value="1"/>
</dbReference>
<evidence type="ECO:0000313" key="2">
    <source>
        <dbReference type="EMBL" id="CRL17505.1"/>
    </source>
</evidence>
<proteinExistence type="inferred from homology"/>
<dbReference type="EMBL" id="HG793134">
    <property type="protein sequence ID" value="CRL17505.1"/>
    <property type="molecule type" value="Genomic_DNA"/>
</dbReference>
<gene>
    <name evidence="2" type="ORF">PCAMFM013_S001g000465</name>
</gene>
<dbReference type="InterPro" id="IPR051053">
    <property type="entry name" value="ECH/Chromodomain_protein"/>
</dbReference>
<organism evidence="2 3">
    <name type="scientific">Penicillium camemberti (strain FM 013)</name>
    <dbReference type="NCBI Taxonomy" id="1429867"/>
    <lineage>
        <taxon>Eukaryota</taxon>
        <taxon>Fungi</taxon>
        <taxon>Dikarya</taxon>
        <taxon>Ascomycota</taxon>
        <taxon>Pezizomycotina</taxon>
        <taxon>Eurotiomycetes</taxon>
        <taxon>Eurotiomycetidae</taxon>
        <taxon>Eurotiales</taxon>
        <taxon>Aspergillaceae</taxon>
        <taxon>Penicillium</taxon>
    </lineage>
</organism>
<dbReference type="CDD" id="cd06558">
    <property type="entry name" value="crotonase-like"/>
    <property type="match status" value="1"/>
</dbReference>
<dbReference type="InterPro" id="IPR014748">
    <property type="entry name" value="Enoyl-CoA_hydra_C"/>
</dbReference>
<dbReference type="PANTHER" id="PTHR43684:SF4">
    <property type="entry name" value="ENOYL-COA HYDRATASE_ISOMERASE FAMILY PROTEIN (AFU_ORTHOLOGUE AFUA_1G01890)"/>
    <property type="match status" value="1"/>
</dbReference>
<dbReference type="STRING" id="1429867.A0A0G4NTV2"/>
<evidence type="ECO:0000256" key="1">
    <source>
        <dbReference type="ARBA" id="ARBA00005254"/>
    </source>
</evidence>
<dbReference type="AlphaFoldDB" id="A0A0G4NTV2"/>
<dbReference type="InterPro" id="IPR001753">
    <property type="entry name" value="Enoyl-CoA_hydra/iso"/>
</dbReference>
<protein>
    <submittedName>
        <fullName evidence="2">Crotonase, core</fullName>
    </submittedName>
</protein>
<dbReference type="Proteomes" id="UP000053732">
    <property type="component" value="Unassembled WGS sequence"/>
</dbReference>
<keyword evidence="3" id="KW-1185">Reference proteome</keyword>
<accession>A0A0G4NTV2</accession>
<name>A0A0G4NTV2_PENC3</name>
<evidence type="ECO:0000313" key="3">
    <source>
        <dbReference type="Proteomes" id="UP000053732"/>
    </source>
</evidence>
<dbReference type="SUPFAM" id="SSF52096">
    <property type="entry name" value="ClpP/crotonase"/>
    <property type="match status" value="1"/>
</dbReference>
<sequence length="326" mass="36021">MPTAAQFPSSLATTMIFDPDTIDIPKSYETLPLTDVKISHHPAGAAEATPVVVVTLNRPEKHNSFTLEMMHVFEKIYPMFDVDERVKVVVLTGAGKMFCAGADLERGFSGMEKERNKDHRDSGGRLALAIHRCRKPTIAAMQGSAVGLGMTMSLPAAIRIGCQKSKYGFVFPRRGLTMESSSSFFLPRLIGYSNALYLLTTGGIFPPTSPHFGTLFQETYPDPNQVVARALELATEIAENVSPMASYLSRELMWRNPGSAEETHLVDSAVLYHMFSGRDSKEGIKAFFEKRRPNFNATLEGDAPPSFPWWSDIDIGRRPKASKAKL</sequence>